<evidence type="ECO:0000313" key="11">
    <source>
        <dbReference type="EMBL" id="KAL0427374.1"/>
    </source>
</evidence>
<dbReference type="InterPro" id="IPR012337">
    <property type="entry name" value="RNaseH-like_sf"/>
</dbReference>
<evidence type="ECO:0000256" key="7">
    <source>
        <dbReference type="ARBA" id="ARBA00023242"/>
    </source>
</evidence>
<feature type="region of interest" description="Disordered" evidence="9">
    <location>
        <begin position="1"/>
        <end position="61"/>
    </location>
</feature>
<evidence type="ECO:0000256" key="1">
    <source>
        <dbReference type="ARBA" id="ARBA00004123"/>
    </source>
</evidence>
<evidence type="ECO:0000256" key="6">
    <source>
        <dbReference type="ARBA" id="ARBA00023163"/>
    </source>
</evidence>
<sequence length="245" mass="28428">MEQEGNSVESNLEKSKTTSSDSKGNSVSSISPIPKRKPEDNHPKVPQKLKKTQPNRSKNNVTSQIWNHFTMIEGRDPPRAACNYCGKDYAANNTTSLRRHLENRCTKYPHKKDKSQKSITNFAKPETENDSEFGKMKKLDIEGIRKSLAKMVILDELTFKMVEWDGFRAYSQTLEPRFVVTSRITIARDCMKLYVEEKKTLKKLLKSRVYLTADTWTSILNLNYMCLTAHWIDDSWKLQKRILNF</sequence>
<keyword evidence="3 8" id="KW-0863">Zinc-finger</keyword>
<name>A0AAW2VCB5_9LAMI</name>
<dbReference type="SUPFAM" id="SSF57667">
    <property type="entry name" value="beta-beta-alpha zinc fingers"/>
    <property type="match status" value="1"/>
</dbReference>
<dbReference type="GO" id="GO:0005634">
    <property type="term" value="C:nucleus"/>
    <property type="evidence" value="ECO:0007669"/>
    <property type="project" value="UniProtKB-SubCell"/>
</dbReference>
<dbReference type="EMBL" id="JACGWN010000010">
    <property type="protein sequence ID" value="KAL0427374.1"/>
    <property type="molecule type" value="Genomic_DNA"/>
</dbReference>
<comment type="caution">
    <text evidence="11">The sequence shown here is derived from an EMBL/GenBank/DDBJ whole genome shotgun (WGS) entry which is preliminary data.</text>
</comment>
<reference evidence="11" key="1">
    <citation type="submission" date="2020-06" db="EMBL/GenBank/DDBJ databases">
        <authorList>
            <person name="Li T."/>
            <person name="Hu X."/>
            <person name="Zhang T."/>
            <person name="Song X."/>
            <person name="Zhang H."/>
            <person name="Dai N."/>
            <person name="Sheng W."/>
            <person name="Hou X."/>
            <person name="Wei L."/>
        </authorList>
    </citation>
    <scope>NUCLEOTIDE SEQUENCE</scope>
    <source>
        <strain evidence="11">KEN1</strain>
        <tissue evidence="11">Leaf</tissue>
    </source>
</reference>
<keyword evidence="5" id="KW-0805">Transcription regulation</keyword>
<evidence type="ECO:0000256" key="8">
    <source>
        <dbReference type="PROSITE-ProRule" id="PRU00027"/>
    </source>
</evidence>
<dbReference type="GO" id="GO:0008270">
    <property type="term" value="F:zinc ion binding"/>
    <property type="evidence" value="ECO:0007669"/>
    <property type="project" value="UniProtKB-KW"/>
</dbReference>
<evidence type="ECO:0000256" key="3">
    <source>
        <dbReference type="ARBA" id="ARBA00022771"/>
    </source>
</evidence>
<keyword evidence="4" id="KW-0862">Zinc</keyword>
<dbReference type="PROSITE" id="PS50808">
    <property type="entry name" value="ZF_BED"/>
    <property type="match status" value="1"/>
</dbReference>
<dbReference type="GO" id="GO:0003677">
    <property type="term" value="F:DNA binding"/>
    <property type="evidence" value="ECO:0007669"/>
    <property type="project" value="InterPro"/>
</dbReference>
<evidence type="ECO:0000256" key="5">
    <source>
        <dbReference type="ARBA" id="ARBA00023015"/>
    </source>
</evidence>
<dbReference type="InterPro" id="IPR052035">
    <property type="entry name" value="ZnF_BED_domain_contain"/>
</dbReference>
<dbReference type="Pfam" id="PF02892">
    <property type="entry name" value="zf-BED"/>
    <property type="match status" value="1"/>
</dbReference>
<feature type="domain" description="BED-type" evidence="10">
    <location>
        <begin position="60"/>
        <end position="117"/>
    </location>
</feature>
<evidence type="ECO:0000256" key="2">
    <source>
        <dbReference type="ARBA" id="ARBA00022723"/>
    </source>
</evidence>
<dbReference type="PANTHER" id="PTHR46481:SF10">
    <property type="entry name" value="ZINC FINGER BED DOMAIN-CONTAINING PROTEIN 39"/>
    <property type="match status" value="1"/>
</dbReference>
<keyword evidence="6" id="KW-0804">Transcription</keyword>
<dbReference type="PANTHER" id="PTHR46481">
    <property type="entry name" value="ZINC FINGER BED DOMAIN-CONTAINING PROTEIN 4"/>
    <property type="match status" value="1"/>
</dbReference>
<evidence type="ECO:0000256" key="9">
    <source>
        <dbReference type="SAM" id="MobiDB-lite"/>
    </source>
</evidence>
<reference evidence="11" key="2">
    <citation type="journal article" date="2024" name="Plant">
        <title>Genomic evolution and insights into agronomic trait innovations of Sesamum species.</title>
        <authorList>
            <person name="Miao H."/>
            <person name="Wang L."/>
            <person name="Qu L."/>
            <person name="Liu H."/>
            <person name="Sun Y."/>
            <person name="Le M."/>
            <person name="Wang Q."/>
            <person name="Wei S."/>
            <person name="Zheng Y."/>
            <person name="Lin W."/>
            <person name="Duan Y."/>
            <person name="Cao H."/>
            <person name="Xiong S."/>
            <person name="Wang X."/>
            <person name="Wei L."/>
            <person name="Li C."/>
            <person name="Ma Q."/>
            <person name="Ju M."/>
            <person name="Zhao R."/>
            <person name="Li G."/>
            <person name="Mu C."/>
            <person name="Tian Q."/>
            <person name="Mei H."/>
            <person name="Zhang T."/>
            <person name="Gao T."/>
            <person name="Zhang H."/>
        </authorList>
    </citation>
    <scope>NUCLEOTIDE SEQUENCE</scope>
    <source>
        <strain evidence="11">KEN1</strain>
    </source>
</reference>
<evidence type="ECO:0000259" key="10">
    <source>
        <dbReference type="PROSITE" id="PS50808"/>
    </source>
</evidence>
<protein>
    <submittedName>
        <fullName evidence="11">AC transposase</fullName>
    </submittedName>
</protein>
<feature type="compositionally biased region" description="Polar residues" evidence="9">
    <location>
        <begin position="1"/>
        <end position="10"/>
    </location>
</feature>
<dbReference type="SUPFAM" id="SSF140996">
    <property type="entry name" value="Hermes dimerisation domain"/>
    <property type="match status" value="1"/>
</dbReference>
<dbReference type="SUPFAM" id="SSF53098">
    <property type="entry name" value="Ribonuclease H-like"/>
    <property type="match status" value="1"/>
</dbReference>
<dbReference type="GO" id="GO:0009791">
    <property type="term" value="P:post-embryonic development"/>
    <property type="evidence" value="ECO:0007669"/>
    <property type="project" value="UniProtKB-ARBA"/>
</dbReference>
<proteinExistence type="predicted"/>
<dbReference type="InterPro" id="IPR003656">
    <property type="entry name" value="Znf_BED"/>
</dbReference>
<accession>A0AAW2VCB5</accession>
<dbReference type="InterPro" id="IPR036236">
    <property type="entry name" value="Znf_C2H2_sf"/>
</dbReference>
<organism evidence="11">
    <name type="scientific">Sesamum latifolium</name>
    <dbReference type="NCBI Taxonomy" id="2727402"/>
    <lineage>
        <taxon>Eukaryota</taxon>
        <taxon>Viridiplantae</taxon>
        <taxon>Streptophyta</taxon>
        <taxon>Embryophyta</taxon>
        <taxon>Tracheophyta</taxon>
        <taxon>Spermatophyta</taxon>
        <taxon>Magnoliopsida</taxon>
        <taxon>eudicotyledons</taxon>
        <taxon>Gunneridae</taxon>
        <taxon>Pentapetalae</taxon>
        <taxon>asterids</taxon>
        <taxon>lamiids</taxon>
        <taxon>Lamiales</taxon>
        <taxon>Pedaliaceae</taxon>
        <taxon>Sesamum</taxon>
    </lineage>
</organism>
<gene>
    <name evidence="11" type="ORF">Slati_2912200</name>
</gene>
<feature type="compositionally biased region" description="Polar residues" evidence="9">
    <location>
        <begin position="17"/>
        <end position="31"/>
    </location>
</feature>
<keyword evidence="2" id="KW-0479">Metal-binding</keyword>
<dbReference type="SMART" id="SM00614">
    <property type="entry name" value="ZnF_BED"/>
    <property type="match status" value="1"/>
</dbReference>
<comment type="subcellular location">
    <subcellularLocation>
        <location evidence="1">Nucleus</location>
    </subcellularLocation>
</comment>
<evidence type="ECO:0000256" key="4">
    <source>
        <dbReference type="ARBA" id="ARBA00022833"/>
    </source>
</evidence>
<keyword evidence="7" id="KW-0539">Nucleus</keyword>
<dbReference type="AlphaFoldDB" id="A0AAW2VCB5"/>